<evidence type="ECO:0008006" key="2">
    <source>
        <dbReference type="Google" id="ProtNLM"/>
    </source>
</evidence>
<dbReference type="Gene3D" id="2.60.120.620">
    <property type="entry name" value="q2cbj1_9rhob like domain"/>
    <property type="match status" value="1"/>
</dbReference>
<reference evidence="1" key="1">
    <citation type="journal article" date="2020" name="Nature">
        <title>Giant virus diversity and host interactions through global metagenomics.</title>
        <authorList>
            <person name="Schulz F."/>
            <person name="Roux S."/>
            <person name="Paez-Espino D."/>
            <person name="Jungbluth S."/>
            <person name="Walsh D.A."/>
            <person name="Denef V.J."/>
            <person name="McMahon K.D."/>
            <person name="Konstantinidis K.T."/>
            <person name="Eloe-Fadrosh E.A."/>
            <person name="Kyrpides N.C."/>
            <person name="Woyke T."/>
        </authorList>
    </citation>
    <scope>NUCLEOTIDE SEQUENCE</scope>
    <source>
        <strain evidence="1">GVMAG-M-3300024261-37</strain>
    </source>
</reference>
<dbReference type="Pfam" id="PF05721">
    <property type="entry name" value="PhyH"/>
    <property type="match status" value="1"/>
</dbReference>
<name>A0A6C0IRN3_9ZZZZ</name>
<evidence type="ECO:0000313" key="1">
    <source>
        <dbReference type="EMBL" id="QHT95240.1"/>
    </source>
</evidence>
<sequence length="285" mass="33127">MGGTYSKTISDEFEQKKYLYERDFFNKADCRAIKQVCDDLAKQPLYVRSYGPNNASVNNRTRTQAILYCENFVTENEKKYKKISEYFDYCAQSLFPIIMPHVYPLVKEIFKSDWKILRATIMYTENGCPEQEVHHDNNPGDNVFFMSIPLHPTPIEQGPTIFYDDRTVHKYRNPKASNPDFNTYNNLGYLKDMKGKTKEDFIKARKQFASNLGDISLHRDTTLHSGGANTTKFTRKFIFLTGGLPSTYWKDFFDYDKRYGIQICNSQQYVGDPDDPNAKPPTGLY</sequence>
<dbReference type="SUPFAM" id="SSF51197">
    <property type="entry name" value="Clavaminate synthase-like"/>
    <property type="match status" value="1"/>
</dbReference>
<organism evidence="1">
    <name type="scientific">viral metagenome</name>
    <dbReference type="NCBI Taxonomy" id="1070528"/>
    <lineage>
        <taxon>unclassified sequences</taxon>
        <taxon>metagenomes</taxon>
        <taxon>organismal metagenomes</taxon>
    </lineage>
</organism>
<dbReference type="AlphaFoldDB" id="A0A6C0IRN3"/>
<accession>A0A6C0IRN3</accession>
<protein>
    <recommendedName>
        <fullName evidence="2">Phytanoyl-CoA dioxygenase</fullName>
    </recommendedName>
</protein>
<dbReference type="InterPro" id="IPR008775">
    <property type="entry name" value="Phytyl_CoA_dOase-like"/>
</dbReference>
<proteinExistence type="predicted"/>
<dbReference type="EMBL" id="MN740237">
    <property type="protein sequence ID" value="QHT95240.1"/>
    <property type="molecule type" value="Genomic_DNA"/>
</dbReference>